<evidence type="ECO:0000313" key="1">
    <source>
        <dbReference type="EMBL" id="ADE75834.1"/>
    </source>
</evidence>
<dbReference type="AlphaFoldDB" id="D5A8G5"/>
<reference evidence="1" key="1">
    <citation type="submission" date="2010-04" db="EMBL/GenBank/DDBJ databases">
        <authorList>
            <person name="Reid K.E."/>
            <person name="Liao N."/>
            <person name="Chan S."/>
            <person name="Docking R."/>
            <person name="Taylor G."/>
            <person name="Moore R."/>
            <person name="Mayo M."/>
            <person name="Munro S."/>
            <person name="King J."/>
            <person name="Yanchuk A."/>
            <person name="Holt R."/>
            <person name="Jones S."/>
            <person name="Marra M."/>
            <person name="Ritland C.E."/>
            <person name="Ritland K."/>
            <person name="Bohlmann J."/>
        </authorList>
    </citation>
    <scope>NUCLEOTIDE SEQUENCE</scope>
    <source>
        <tissue evidence="1">Buds collected with no treatment. Collection October 2007</tissue>
    </source>
</reference>
<dbReference type="EMBL" id="BT122458">
    <property type="protein sequence ID" value="ADE75834.1"/>
    <property type="molecule type" value="mRNA"/>
</dbReference>
<sequence>MGYCLNVGGCSPHCEEHPSLDREPASMNTHNNNNLWRWWRCWMIAKKGCLCIDMGKEELAMGCGKIGWRHLFWKLRAKLRNMIATTRPPQGFKYDAGSYALNFDDGCWQELAEHCLACKYHANAVHPVVLEACKPSS</sequence>
<dbReference type="PANTHER" id="PTHR34538:SF4">
    <property type="entry name" value="EXPRESSED PROTEIN"/>
    <property type="match status" value="1"/>
</dbReference>
<name>D5A8G5_PICSI</name>
<protein>
    <submittedName>
        <fullName evidence="1">Uncharacterized protein</fullName>
    </submittedName>
</protein>
<dbReference type="OMA" id="RCWIIAK"/>
<accession>D5A8G5</accession>
<proteinExistence type="evidence at transcript level"/>
<organism evidence="1">
    <name type="scientific">Picea sitchensis</name>
    <name type="common">Sitka spruce</name>
    <name type="synonym">Pinus sitchensis</name>
    <dbReference type="NCBI Taxonomy" id="3332"/>
    <lineage>
        <taxon>Eukaryota</taxon>
        <taxon>Viridiplantae</taxon>
        <taxon>Streptophyta</taxon>
        <taxon>Embryophyta</taxon>
        <taxon>Tracheophyta</taxon>
        <taxon>Spermatophyta</taxon>
        <taxon>Pinopsida</taxon>
        <taxon>Pinidae</taxon>
        <taxon>Conifers I</taxon>
        <taxon>Pinales</taxon>
        <taxon>Pinaceae</taxon>
        <taxon>Picea</taxon>
    </lineage>
</organism>
<dbReference type="PANTHER" id="PTHR34538">
    <property type="entry name" value="EXPRESSED PROTEIN"/>
    <property type="match status" value="1"/>
</dbReference>